<sequence>MSSVGNRNNFLISIASKEKFSNFLLATSVRFTEEMAEFVGIYNADSGIRGELTYALFKLSRKSSCSLCEITHGWNPFGRNTWRTSRRDSGLDLTMIHRNKASAQQLDAVESLPAILKKTDGNWSQVVSADQLLSAKNDFTKIFDLLNHS</sequence>
<organism evidence="1">
    <name type="scientific">uncultured marine bacterium Ant4E12</name>
    <dbReference type="NCBI Taxonomy" id="360424"/>
    <lineage>
        <taxon>Bacteria</taxon>
        <taxon>environmental samples</taxon>
    </lineage>
</organism>
<name>Q2PYF0_9BACT</name>
<evidence type="ECO:0000313" key="1">
    <source>
        <dbReference type="EMBL" id="ABC25277.1"/>
    </source>
</evidence>
<proteinExistence type="predicted"/>
<dbReference type="EMBL" id="DQ295238">
    <property type="protein sequence ID" value="ABC25277.1"/>
    <property type="molecule type" value="Genomic_DNA"/>
</dbReference>
<dbReference type="AlphaFoldDB" id="Q2PYF0"/>
<reference evidence="1" key="1">
    <citation type="journal article" date="2006" name="Appl. Environ. Microbiol.">
        <title>Comparative genomics of DNA fragments from six Antarctic marine planktonic bacteria.</title>
        <authorList>
            <person name="Grzymski J.J."/>
            <person name="Carter B.J."/>
            <person name="DeLong E.F."/>
            <person name="Feldman R.A."/>
            <person name="Ghadiri A."/>
            <person name="Murray A.E."/>
        </authorList>
    </citation>
    <scope>NUCLEOTIDE SEQUENCE</scope>
</reference>
<accession>Q2PYF0</accession>
<protein>
    <submittedName>
        <fullName evidence="1">Uncharacterized protein</fullName>
    </submittedName>
</protein>